<feature type="chain" id="PRO_5043982670" evidence="1">
    <location>
        <begin position="19"/>
        <end position="59"/>
    </location>
</feature>
<evidence type="ECO:0000313" key="3">
    <source>
        <dbReference type="Proteomes" id="UP001140949"/>
    </source>
</evidence>
<name>A0AAX6ET81_IRIPA</name>
<reference evidence="2" key="2">
    <citation type="submission" date="2023-04" db="EMBL/GenBank/DDBJ databases">
        <authorList>
            <person name="Bruccoleri R.E."/>
            <person name="Oakeley E.J."/>
            <person name="Faust A.-M."/>
            <person name="Dessus-Babus S."/>
            <person name="Altorfer M."/>
            <person name="Burckhardt D."/>
            <person name="Oertli M."/>
            <person name="Naumann U."/>
            <person name="Petersen F."/>
            <person name="Wong J."/>
        </authorList>
    </citation>
    <scope>NUCLEOTIDE SEQUENCE</scope>
    <source>
        <strain evidence="2">GSM-AAB239-AS_SAM_17_03QT</strain>
        <tissue evidence="2">Leaf</tissue>
    </source>
</reference>
<keyword evidence="2" id="KW-0418">Kinase</keyword>
<gene>
    <name evidence="2" type="ORF">M6B38_172080</name>
</gene>
<accession>A0AAX6ET81</accession>
<reference evidence="2" key="1">
    <citation type="journal article" date="2023" name="GigaByte">
        <title>Genome assembly of the bearded iris, Iris pallida Lam.</title>
        <authorList>
            <person name="Bruccoleri R.E."/>
            <person name="Oakeley E.J."/>
            <person name="Faust A.M.E."/>
            <person name="Altorfer M."/>
            <person name="Dessus-Babus S."/>
            <person name="Burckhardt D."/>
            <person name="Oertli M."/>
            <person name="Naumann U."/>
            <person name="Petersen F."/>
            <person name="Wong J."/>
        </authorList>
    </citation>
    <scope>NUCLEOTIDE SEQUENCE</scope>
    <source>
        <strain evidence="2">GSM-AAB239-AS_SAM_17_03QT</strain>
    </source>
</reference>
<dbReference type="GO" id="GO:0016301">
    <property type="term" value="F:kinase activity"/>
    <property type="evidence" value="ECO:0007669"/>
    <property type="project" value="UniProtKB-KW"/>
</dbReference>
<sequence>MALVWVVWVVAVGGGCDGEGWLTMAVDASLDWPRGIWWWCCRCRGGRQCGRNGKDVVGS</sequence>
<keyword evidence="3" id="KW-1185">Reference proteome</keyword>
<organism evidence="2 3">
    <name type="scientific">Iris pallida</name>
    <name type="common">Sweet iris</name>
    <dbReference type="NCBI Taxonomy" id="29817"/>
    <lineage>
        <taxon>Eukaryota</taxon>
        <taxon>Viridiplantae</taxon>
        <taxon>Streptophyta</taxon>
        <taxon>Embryophyta</taxon>
        <taxon>Tracheophyta</taxon>
        <taxon>Spermatophyta</taxon>
        <taxon>Magnoliopsida</taxon>
        <taxon>Liliopsida</taxon>
        <taxon>Asparagales</taxon>
        <taxon>Iridaceae</taxon>
        <taxon>Iridoideae</taxon>
        <taxon>Irideae</taxon>
        <taxon>Iris</taxon>
    </lineage>
</organism>
<dbReference type="AlphaFoldDB" id="A0AAX6ET81"/>
<dbReference type="EMBL" id="JANAVB010033973">
    <property type="protein sequence ID" value="KAJ6807372.1"/>
    <property type="molecule type" value="Genomic_DNA"/>
</dbReference>
<evidence type="ECO:0000256" key="1">
    <source>
        <dbReference type="SAM" id="SignalP"/>
    </source>
</evidence>
<protein>
    <submittedName>
        <fullName evidence="2">Proline-rich receptor-like protein kinase PERK2</fullName>
    </submittedName>
</protein>
<keyword evidence="2" id="KW-0675">Receptor</keyword>
<feature type="signal peptide" evidence="1">
    <location>
        <begin position="1"/>
        <end position="18"/>
    </location>
</feature>
<evidence type="ECO:0000313" key="2">
    <source>
        <dbReference type="EMBL" id="KAJ6807372.1"/>
    </source>
</evidence>
<dbReference type="Proteomes" id="UP001140949">
    <property type="component" value="Unassembled WGS sequence"/>
</dbReference>
<keyword evidence="2" id="KW-0808">Transferase</keyword>
<comment type="caution">
    <text evidence="2">The sequence shown here is derived from an EMBL/GenBank/DDBJ whole genome shotgun (WGS) entry which is preliminary data.</text>
</comment>
<keyword evidence="1" id="KW-0732">Signal</keyword>
<proteinExistence type="predicted"/>